<sequence length="1022" mass="112266">MSSNKKYWKSVEELKENSPVVEALQQNEFVEEIPTDEFLGDKESLQSSKTSRRDFLKFVGFSTAAASLAACEGPVVKSIPYVVQPERIVPGVANYYATTMADGFDFSSVLVKTREGRPIKIENNALNGISAGAGARVHASVLSLYDNNRVMRPMIKGEPASWADLDAEVLSSLGQVSGDIVLLTQTFASPSTTKLIKEFSDKYGNVRHITYDTVSEDAGLNAFEAKYGYRALANYDFTEAKTIVSVGADFLGDWQGGGYSPGYAKSRIPKNGNMSKHIQFESNMTLSGASADQRIKATPSQQKAVLAAIYGYIVSGSSTSNLPAKLDDAVVKAVRQLRKGGSKSAVVSGIPEDDAQALVLEINETLGSSLMDTENGKMTRQGSAKAVQQLVKDMNAGSVGALLVAGVNPAYSLPNANEFVEGMKNVGLSVAFSMKEDETAKLCDYVAATPHYLESWGDVQFTKNTFGLMQPTIRPLFDTRQFQDTILTWTENKATYYEYLKDTWSNASIGFDWNSAVHDGVFEGKSPVKVETSGVVGGSAAGAAGRLAQAEPANGKFELVLYTKTALGDGKQANNPWLQELPDPITRTTWDNYITISKPDADRLGLENPIVSNGAMNGNYVNLKLDDKTLNNIPVIIQPGQAEGSIGLALGYGQKEAIQEEMQVGVNAYPIYKDFKAFQNVSLEKAAGEHEFACTQLQSTMVGRGDIVRETTLEIFNTKDREHWNHIPKVGYNHVETPVGVPGKTDIWESFDDTVGHHFNLSIDLNACTGCGACVVACHSENNVPVVGKDEVRKFRDMHWLRVDRYYSSANTFAQEKEDLENLGAFETFTDVETASYDNPEVAFQPVMCQHCNHAPCETVCPVAATSHGRQGQNQMAYNRCVGTRYCANNCPYKVRRFNWFLYNKNDEFDYNMNNDLGRMVLNPDVVVRSRGVMEKCSMCIQKTQKTILDAKREGRVIKDGEFQTACSQACDTGAIVFGDVNDKDSEVLKLKENDRMYHMLGDLGTKPNVMYQVKVKNTTEV</sequence>
<comment type="caution">
    <text evidence="2">The sequence shown here is derived from an EMBL/GenBank/DDBJ whole genome shotgun (WGS) entry which is preliminary data.</text>
</comment>
<dbReference type="NCBIfam" id="TIGR01409">
    <property type="entry name" value="TAT_signal_seq"/>
    <property type="match status" value="1"/>
</dbReference>
<reference evidence="2 3" key="1">
    <citation type="submission" date="2019-06" db="EMBL/GenBank/DDBJ databases">
        <title>Flavibacter putida gen. nov., sp. nov., a novel marine bacterium of the family Flavobacteriaceae isolated from coastal seawater.</title>
        <authorList>
            <person name="Feng X."/>
        </authorList>
    </citation>
    <scope>NUCLEOTIDE SEQUENCE [LARGE SCALE GENOMIC DNA]</scope>
    <source>
        <strain evidence="2 3">PLHSN227</strain>
    </source>
</reference>
<evidence type="ECO:0000259" key="1">
    <source>
        <dbReference type="PROSITE" id="PS51379"/>
    </source>
</evidence>
<dbReference type="NCBIfam" id="TIGR04519">
    <property type="entry name" value="MoCo_extend_TAT"/>
    <property type="match status" value="1"/>
</dbReference>
<feature type="domain" description="4Fe-4S ferredoxin-type" evidence="1">
    <location>
        <begin position="759"/>
        <end position="789"/>
    </location>
</feature>
<accession>A0A507ZQI7</accession>
<dbReference type="SUPFAM" id="SSF54862">
    <property type="entry name" value="4Fe-4S ferredoxins"/>
    <property type="match status" value="1"/>
</dbReference>
<dbReference type="InterPro" id="IPR019546">
    <property type="entry name" value="TAT_signal_bac_arc"/>
</dbReference>
<dbReference type="OrthoDB" id="9779457at2"/>
<dbReference type="Proteomes" id="UP000317169">
    <property type="component" value="Unassembled WGS sequence"/>
</dbReference>
<dbReference type="Gene3D" id="3.30.70.20">
    <property type="match status" value="2"/>
</dbReference>
<dbReference type="InterPro" id="IPR017896">
    <property type="entry name" value="4Fe4S_Fe-S-bd"/>
</dbReference>
<dbReference type="PANTHER" id="PTHR42783">
    <property type="entry name" value="GLUTAMATE SYNTHASE [NADPH] SMALL CHAIN"/>
    <property type="match status" value="1"/>
</dbReference>
<dbReference type="Gene3D" id="3.30.2070.10">
    <property type="entry name" value="Formate dehydrogenase/DMSO reductase"/>
    <property type="match status" value="1"/>
</dbReference>
<keyword evidence="3" id="KW-1185">Reference proteome</keyword>
<dbReference type="InterPro" id="IPR006311">
    <property type="entry name" value="TAT_signal"/>
</dbReference>
<dbReference type="Pfam" id="PF13247">
    <property type="entry name" value="Fer4_11"/>
    <property type="match status" value="1"/>
</dbReference>
<dbReference type="Gene3D" id="3.40.50.740">
    <property type="match status" value="1"/>
</dbReference>
<dbReference type="InterPro" id="IPR030948">
    <property type="entry name" value="TAT_var_transloc_signal_dom"/>
</dbReference>
<proteinExistence type="predicted"/>
<gene>
    <name evidence="2" type="ORF">FKR84_03695</name>
</gene>
<name>A0A507ZQI7_9FLAO</name>
<dbReference type="PROSITE" id="PS51318">
    <property type="entry name" value="TAT"/>
    <property type="match status" value="1"/>
</dbReference>
<evidence type="ECO:0000313" key="3">
    <source>
        <dbReference type="Proteomes" id="UP000317169"/>
    </source>
</evidence>
<dbReference type="EMBL" id="VIAR01000003">
    <property type="protein sequence ID" value="TQD39609.1"/>
    <property type="molecule type" value="Genomic_DNA"/>
</dbReference>
<protein>
    <submittedName>
        <fullName evidence="2">4Fe-4S dicluster domain-containing protein</fullName>
    </submittedName>
</protein>
<evidence type="ECO:0000313" key="2">
    <source>
        <dbReference type="EMBL" id="TQD39609.1"/>
    </source>
</evidence>
<dbReference type="PROSITE" id="PS51379">
    <property type="entry name" value="4FE4S_FER_2"/>
    <property type="match status" value="3"/>
</dbReference>
<dbReference type="RefSeq" id="WP_141420852.1">
    <property type="nucleotide sequence ID" value="NZ_VIAR01000003.1"/>
</dbReference>
<dbReference type="PANTHER" id="PTHR42783:SF3">
    <property type="entry name" value="GLUTAMATE SYNTHASE [NADPH] SMALL CHAIN-RELATED"/>
    <property type="match status" value="1"/>
</dbReference>
<dbReference type="AlphaFoldDB" id="A0A507ZQI7"/>
<feature type="domain" description="4Fe-4S ferredoxin-type" evidence="1">
    <location>
        <begin position="872"/>
        <end position="901"/>
    </location>
</feature>
<dbReference type="CDD" id="cd10551">
    <property type="entry name" value="PsrB"/>
    <property type="match status" value="1"/>
</dbReference>
<organism evidence="2 3">
    <name type="scientific">Haloflavibacter putidus</name>
    <dbReference type="NCBI Taxonomy" id="2576776"/>
    <lineage>
        <taxon>Bacteria</taxon>
        <taxon>Pseudomonadati</taxon>
        <taxon>Bacteroidota</taxon>
        <taxon>Flavobacteriia</taxon>
        <taxon>Flavobacteriales</taxon>
        <taxon>Flavobacteriaceae</taxon>
        <taxon>Haloflavibacter</taxon>
    </lineage>
</organism>
<dbReference type="SUPFAM" id="SSF53706">
    <property type="entry name" value="Formate dehydrogenase/DMSO reductase, domains 1-3"/>
    <property type="match status" value="1"/>
</dbReference>
<feature type="domain" description="4Fe-4S ferredoxin-type" evidence="1">
    <location>
        <begin position="840"/>
        <end position="871"/>
    </location>
</feature>